<dbReference type="RefSeq" id="WP_160776251.1">
    <property type="nucleotide sequence ID" value="NZ_WUMV01000006.1"/>
</dbReference>
<accession>A0A7X3LVQ4</accession>
<dbReference type="InterPro" id="IPR010985">
    <property type="entry name" value="Ribbon_hlx_hlx"/>
</dbReference>
<dbReference type="InterPro" id="IPR013321">
    <property type="entry name" value="Arc_rbn_hlx_hlx"/>
</dbReference>
<dbReference type="EMBL" id="WUMV01000006">
    <property type="protein sequence ID" value="MXN66021.1"/>
    <property type="molecule type" value="Genomic_DNA"/>
</dbReference>
<dbReference type="Proteomes" id="UP000433101">
    <property type="component" value="Unassembled WGS sequence"/>
</dbReference>
<reference evidence="1 2" key="1">
    <citation type="submission" date="2019-12" db="EMBL/GenBank/DDBJ databases">
        <authorList>
            <person name="Li M."/>
        </authorList>
    </citation>
    <scope>NUCLEOTIDE SEQUENCE [LARGE SCALE GENOMIC DNA]</scope>
    <source>
        <strain evidence="1 2">GBMRC 2046</strain>
    </source>
</reference>
<dbReference type="AlphaFoldDB" id="A0A7X3LVQ4"/>
<dbReference type="SUPFAM" id="SSF47598">
    <property type="entry name" value="Ribbon-helix-helix"/>
    <property type="match status" value="1"/>
</dbReference>
<dbReference type="InterPro" id="IPR052991">
    <property type="entry name" value="Non-func_TypeII_TA_Antitoxin"/>
</dbReference>
<proteinExistence type="predicted"/>
<evidence type="ECO:0000313" key="1">
    <source>
        <dbReference type="EMBL" id="MXN66021.1"/>
    </source>
</evidence>
<comment type="caution">
    <text evidence="1">The sequence shown here is derived from an EMBL/GenBank/DDBJ whole genome shotgun (WGS) entry which is preliminary data.</text>
</comment>
<sequence length="91" mass="10166">MDKDKTQISIRISRTLLSELDSVAEALDRDRTWVILHALRAYLDEEGADILREFEGIASLDRGEGADFDKVLGEAETIIAGSDRKYAGRRA</sequence>
<organism evidence="1 2">
    <name type="scientific">Stappia sediminis</name>
    <dbReference type="NCBI Taxonomy" id="2692190"/>
    <lineage>
        <taxon>Bacteria</taxon>
        <taxon>Pseudomonadati</taxon>
        <taxon>Pseudomonadota</taxon>
        <taxon>Alphaproteobacteria</taxon>
        <taxon>Hyphomicrobiales</taxon>
        <taxon>Stappiaceae</taxon>
        <taxon>Stappia</taxon>
    </lineage>
</organism>
<dbReference type="PANTHER" id="PTHR40688">
    <property type="match status" value="1"/>
</dbReference>
<gene>
    <name evidence="1" type="ORF">GR183_13995</name>
</gene>
<keyword evidence="2" id="KW-1185">Reference proteome</keyword>
<dbReference type="Gene3D" id="1.10.1220.10">
    <property type="entry name" value="Met repressor-like"/>
    <property type="match status" value="1"/>
</dbReference>
<protein>
    <submittedName>
        <fullName evidence="1">Ribbon-helix-helix protein, CopG family</fullName>
    </submittedName>
</protein>
<dbReference type="PANTHER" id="PTHR40688:SF2">
    <property type="entry name" value="RIBBON-HELIX-HELIX PROTEIN COPG DOMAIN-CONTAINING PROTEIN"/>
    <property type="match status" value="1"/>
</dbReference>
<name>A0A7X3LVQ4_9HYPH</name>
<dbReference type="GO" id="GO:0006355">
    <property type="term" value="P:regulation of DNA-templated transcription"/>
    <property type="evidence" value="ECO:0007669"/>
    <property type="project" value="InterPro"/>
</dbReference>
<evidence type="ECO:0000313" key="2">
    <source>
        <dbReference type="Proteomes" id="UP000433101"/>
    </source>
</evidence>